<keyword evidence="6" id="KW-1185">Reference proteome</keyword>
<dbReference type="GO" id="GO:0006355">
    <property type="term" value="P:regulation of DNA-templated transcription"/>
    <property type="evidence" value="ECO:0007669"/>
    <property type="project" value="UniProtKB-ARBA"/>
</dbReference>
<keyword evidence="2" id="KW-0238">DNA-binding</keyword>
<dbReference type="PANTHER" id="PTHR30154">
    <property type="entry name" value="LEUCINE-RESPONSIVE REGULATORY PROTEIN"/>
    <property type="match status" value="1"/>
</dbReference>
<dbReference type="Gene3D" id="3.30.70.920">
    <property type="match status" value="1"/>
</dbReference>
<sequence>MQLHMPSRGGAIRQGQIKLDDRDLKILSILQREGRIPKATLAERVNLTPTPCWERLKRLEDAGIIESYGARISLRAFGPLTVVFVQIELESHQAEDFARFEAKIGKIDRIVECWAVGGGIDYMLKVITRDLEAYQMLIEDLLAAKIGVRRYYSYVVTSPVKDTPWPVTAITEAG</sequence>
<name>A0A1G7XQE2_9HYPH</name>
<dbReference type="GO" id="GO:0043200">
    <property type="term" value="P:response to amino acid"/>
    <property type="evidence" value="ECO:0007669"/>
    <property type="project" value="TreeGrafter"/>
</dbReference>
<evidence type="ECO:0000313" key="6">
    <source>
        <dbReference type="Proteomes" id="UP000199495"/>
    </source>
</evidence>
<dbReference type="SUPFAM" id="SSF46785">
    <property type="entry name" value="Winged helix' DNA-binding domain"/>
    <property type="match status" value="1"/>
</dbReference>
<dbReference type="InterPro" id="IPR011008">
    <property type="entry name" value="Dimeric_a/b-barrel"/>
</dbReference>
<dbReference type="Pfam" id="PF01037">
    <property type="entry name" value="AsnC_trans_reg"/>
    <property type="match status" value="1"/>
</dbReference>
<protein>
    <submittedName>
        <fullName evidence="5">Lrp/AsnC family transcriptional regulator, regulator of ectoine-degradation genes</fullName>
    </submittedName>
</protein>
<dbReference type="GO" id="GO:0043565">
    <property type="term" value="F:sequence-specific DNA binding"/>
    <property type="evidence" value="ECO:0007669"/>
    <property type="project" value="InterPro"/>
</dbReference>
<dbReference type="EMBL" id="FNCS01000010">
    <property type="protein sequence ID" value="SDG86422.1"/>
    <property type="molecule type" value="Genomic_DNA"/>
</dbReference>
<evidence type="ECO:0000256" key="1">
    <source>
        <dbReference type="ARBA" id="ARBA00023015"/>
    </source>
</evidence>
<accession>A0A1G7XQE2</accession>
<dbReference type="Proteomes" id="UP000199495">
    <property type="component" value="Unassembled WGS sequence"/>
</dbReference>
<dbReference type="PANTHER" id="PTHR30154:SF34">
    <property type="entry name" value="TRANSCRIPTIONAL REGULATOR AZLB"/>
    <property type="match status" value="1"/>
</dbReference>
<dbReference type="SUPFAM" id="SSF54909">
    <property type="entry name" value="Dimeric alpha+beta barrel"/>
    <property type="match status" value="1"/>
</dbReference>
<dbReference type="PRINTS" id="PR00033">
    <property type="entry name" value="HTHASNC"/>
</dbReference>
<dbReference type="Pfam" id="PF13412">
    <property type="entry name" value="HTH_24"/>
    <property type="match status" value="1"/>
</dbReference>
<dbReference type="InterPro" id="IPR019888">
    <property type="entry name" value="Tscrpt_reg_AsnC-like"/>
</dbReference>
<gene>
    <name evidence="5" type="ORF">SAMN04487974_11065</name>
</gene>
<dbReference type="AlphaFoldDB" id="A0A1G7XQE2"/>
<feature type="domain" description="HTH asnC-type" evidence="4">
    <location>
        <begin position="19"/>
        <end position="80"/>
    </location>
</feature>
<keyword evidence="3" id="KW-0804">Transcription</keyword>
<reference evidence="5 6" key="1">
    <citation type="submission" date="2016-10" db="EMBL/GenBank/DDBJ databases">
        <authorList>
            <person name="de Groot N.N."/>
        </authorList>
    </citation>
    <scope>NUCLEOTIDE SEQUENCE [LARGE SCALE GENOMIC DNA]</scope>
    <source>
        <strain evidence="5 6">CGMCC 1.10267</strain>
    </source>
</reference>
<dbReference type="CDD" id="cd00090">
    <property type="entry name" value="HTH_ARSR"/>
    <property type="match status" value="1"/>
</dbReference>
<proteinExistence type="predicted"/>
<keyword evidence="1" id="KW-0805">Transcription regulation</keyword>
<dbReference type="SMART" id="SM00344">
    <property type="entry name" value="HTH_ASNC"/>
    <property type="match status" value="1"/>
</dbReference>
<dbReference type="STRING" id="440168.SAMN04487974_11065"/>
<dbReference type="OrthoDB" id="7707281at2"/>
<dbReference type="InterPro" id="IPR036390">
    <property type="entry name" value="WH_DNA-bd_sf"/>
</dbReference>
<dbReference type="PROSITE" id="PS50956">
    <property type="entry name" value="HTH_ASNC_2"/>
    <property type="match status" value="1"/>
</dbReference>
<dbReference type="Gene3D" id="1.10.10.10">
    <property type="entry name" value="Winged helix-like DNA-binding domain superfamily/Winged helix DNA-binding domain"/>
    <property type="match status" value="1"/>
</dbReference>
<evidence type="ECO:0000256" key="3">
    <source>
        <dbReference type="ARBA" id="ARBA00023163"/>
    </source>
</evidence>
<organism evidence="5 6">
    <name type="scientific">Pelagibacterium luteolum</name>
    <dbReference type="NCBI Taxonomy" id="440168"/>
    <lineage>
        <taxon>Bacteria</taxon>
        <taxon>Pseudomonadati</taxon>
        <taxon>Pseudomonadota</taxon>
        <taxon>Alphaproteobacteria</taxon>
        <taxon>Hyphomicrobiales</taxon>
        <taxon>Devosiaceae</taxon>
        <taxon>Pelagibacterium</taxon>
    </lineage>
</organism>
<dbReference type="InterPro" id="IPR019887">
    <property type="entry name" value="Tscrpt_reg_AsnC/Lrp_C"/>
</dbReference>
<evidence type="ECO:0000256" key="2">
    <source>
        <dbReference type="ARBA" id="ARBA00023125"/>
    </source>
</evidence>
<evidence type="ECO:0000313" key="5">
    <source>
        <dbReference type="EMBL" id="SDG86422.1"/>
    </source>
</evidence>
<dbReference type="InterPro" id="IPR000485">
    <property type="entry name" value="AsnC-type_HTH_dom"/>
</dbReference>
<dbReference type="InterPro" id="IPR011991">
    <property type="entry name" value="ArsR-like_HTH"/>
</dbReference>
<dbReference type="GO" id="GO:0005829">
    <property type="term" value="C:cytosol"/>
    <property type="evidence" value="ECO:0007669"/>
    <property type="project" value="TreeGrafter"/>
</dbReference>
<evidence type="ECO:0000259" key="4">
    <source>
        <dbReference type="PROSITE" id="PS50956"/>
    </source>
</evidence>
<dbReference type="InterPro" id="IPR036388">
    <property type="entry name" value="WH-like_DNA-bd_sf"/>
</dbReference>